<name>D6YT32_WADCW</name>
<sequence length="148" mass="17149">MIAETENLFNKDWVMLIDKEINRLLQELSHAEQAQIYLNGFAVSVHMLECGSRLTLSTPVYCGGNYIPNSVRESLRKKAPFDRLDIQTFLEIDEEDFSIMLIYQGECAPSGYGGIVDLLEDFSWLAEKWRDYLDEQDKNDLIYVTKKL</sequence>
<protein>
    <submittedName>
        <fullName evidence="1">Uncharacterized protein</fullName>
    </submittedName>
</protein>
<gene>
    <name evidence="1" type="ordered locus">wcw_1889</name>
</gene>
<dbReference type="HOGENOM" id="CLU_2001671_0_0_0"/>
<organism evidence="1 2">
    <name type="scientific">Waddlia chondrophila (strain ATCC VR-1470 / WSU 86-1044)</name>
    <dbReference type="NCBI Taxonomy" id="716544"/>
    <lineage>
        <taxon>Bacteria</taxon>
        <taxon>Pseudomonadati</taxon>
        <taxon>Chlamydiota</taxon>
        <taxon>Chlamydiia</taxon>
        <taxon>Parachlamydiales</taxon>
        <taxon>Waddliaceae</taxon>
        <taxon>Waddlia</taxon>
    </lineage>
</organism>
<evidence type="ECO:0000313" key="1">
    <source>
        <dbReference type="EMBL" id="ADI39227.1"/>
    </source>
</evidence>
<accession>D6YT32</accession>
<dbReference type="OrthoDB" id="21367at2"/>
<evidence type="ECO:0000313" key="2">
    <source>
        <dbReference type="Proteomes" id="UP000001505"/>
    </source>
</evidence>
<dbReference type="eggNOG" id="ENOG5032Z9U">
    <property type="taxonomic scope" value="Bacteria"/>
</dbReference>
<reference evidence="1 2" key="1">
    <citation type="journal article" date="2010" name="PLoS ONE">
        <title>The Waddlia genome: a window into chlamydial biology.</title>
        <authorList>
            <person name="Bertelli C."/>
            <person name="Collyn F."/>
            <person name="Croxatto A."/>
            <person name="Ruckert C."/>
            <person name="Polkinghorne A."/>
            <person name="Kebbi-Beghdadi C."/>
            <person name="Goesmann A."/>
            <person name="Vaughan L."/>
            <person name="Greub G."/>
        </authorList>
    </citation>
    <scope>NUCLEOTIDE SEQUENCE [LARGE SCALE GENOMIC DNA]</scope>
    <source>
        <strain evidence="2">ATCC VR-1470 / WSU 86-1044</strain>
    </source>
</reference>
<dbReference type="KEGG" id="wch:wcw_1889"/>
<proteinExistence type="predicted"/>
<keyword evidence="2" id="KW-1185">Reference proteome</keyword>
<dbReference type="AlphaFoldDB" id="D6YT32"/>
<dbReference type="RefSeq" id="WP_013182924.1">
    <property type="nucleotide sequence ID" value="NZ_LVEB01000054.1"/>
</dbReference>
<dbReference type="Proteomes" id="UP000001505">
    <property type="component" value="Chromosome"/>
</dbReference>
<dbReference type="EMBL" id="CP001928">
    <property type="protein sequence ID" value="ADI39227.1"/>
    <property type="molecule type" value="Genomic_DNA"/>
</dbReference>